<dbReference type="SUPFAM" id="SSF75553">
    <property type="entry name" value="Smc hinge domain"/>
    <property type="match status" value="1"/>
</dbReference>
<feature type="compositionally biased region" description="Basic and acidic residues" evidence="7">
    <location>
        <begin position="326"/>
        <end position="352"/>
    </location>
</feature>
<reference evidence="9" key="1">
    <citation type="submission" date="2021-02" db="EMBL/GenBank/DDBJ databases">
        <title>Genome sequence of Rhodospirillales sp. strain TMPK1 isolated from soil.</title>
        <authorList>
            <person name="Nakai R."/>
            <person name="Kusada H."/>
            <person name="Tamaki H."/>
        </authorList>
    </citation>
    <scope>NUCLEOTIDE SEQUENCE</scope>
    <source>
        <strain evidence="9">TMPK1</strain>
    </source>
</reference>
<protein>
    <recommendedName>
        <fullName evidence="6">Chromosome partition protein Smc</fullName>
    </recommendedName>
</protein>
<keyword evidence="10" id="KW-1185">Reference proteome</keyword>
<dbReference type="Proteomes" id="UP000681075">
    <property type="component" value="Unassembled WGS sequence"/>
</dbReference>
<comment type="caution">
    <text evidence="9">The sequence shown here is derived from an EMBL/GenBank/DDBJ whole genome shotgun (WGS) entry which is preliminary data.</text>
</comment>
<feature type="coiled-coil region" evidence="6">
    <location>
        <begin position="170"/>
        <end position="211"/>
    </location>
</feature>
<feature type="domain" description="SMC hinge" evidence="8">
    <location>
        <begin position="507"/>
        <end position="595"/>
    </location>
</feature>
<dbReference type="HAMAP" id="MF_01894">
    <property type="entry name" value="Smc_prok"/>
    <property type="match status" value="1"/>
</dbReference>
<evidence type="ECO:0000256" key="4">
    <source>
        <dbReference type="ARBA" id="ARBA00023054"/>
    </source>
</evidence>
<evidence type="ECO:0000313" key="10">
    <source>
        <dbReference type="Proteomes" id="UP000681075"/>
    </source>
</evidence>
<feature type="region of interest" description="Disordered" evidence="7">
    <location>
        <begin position="398"/>
        <end position="480"/>
    </location>
</feature>
<dbReference type="RefSeq" id="WP_420242706.1">
    <property type="nucleotide sequence ID" value="NZ_BOPV01000001.1"/>
</dbReference>
<dbReference type="GO" id="GO:0007062">
    <property type="term" value="P:sister chromatid cohesion"/>
    <property type="evidence" value="ECO:0007669"/>
    <property type="project" value="InterPro"/>
</dbReference>
<dbReference type="InterPro" id="IPR027417">
    <property type="entry name" value="P-loop_NTPase"/>
</dbReference>
<comment type="domain">
    <text evidence="6">Contains large globular domains required for ATP hydrolysis at each terminus and a third globular domain forming a flexible hinge near the middle of the molecule. These domains are separated by coiled-coil structures.</text>
</comment>
<dbReference type="InterPro" id="IPR003395">
    <property type="entry name" value="RecF/RecN/SMC_N"/>
</dbReference>
<keyword evidence="3 6" id="KW-0067">ATP-binding</keyword>
<feature type="coiled-coil region" evidence="6">
    <location>
        <begin position="714"/>
        <end position="824"/>
    </location>
</feature>
<name>A0A8S8XEA2_9PROT</name>
<comment type="function">
    <text evidence="6">Required for chromosome condensation and partitioning.</text>
</comment>
<evidence type="ECO:0000313" key="9">
    <source>
        <dbReference type="EMBL" id="GIL39606.1"/>
    </source>
</evidence>
<dbReference type="PANTHER" id="PTHR43977">
    <property type="entry name" value="STRUCTURAL MAINTENANCE OF CHROMOSOMES PROTEIN 3"/>
    <property type="match status" value="1"/>
</dbReference>
<dbReference type="GO" id="GO:0006260">
    <property type="term" value="P:DNA replication"/>
    <property type="evidence" value="ECO:0007669"/>
    <property type="project" value="UniProtKB-UniRule"/>
</dbReference>
<feature type="region of interest" description="Disordered" evidence="7">
    <location>
        <begin position="326"/>
        <end position="364"/>
    </location>
</feature>
<sequence>MQFTRLRLTGFKSFVDSTDLPIEPGMTGVIGPNGCGKSNLVEALRWVMGETSAKRMRGGEMDDVIFGGTATRPRREIAEVALLIDNKERAVSNVANLQDELEVVRRIERGSGSDFKVNGKSVRAKDVQILFADASTGANSPSLVSQGKVAAIISAKPQDRRFVLEDAAGIAGIRARRHEAELKLKGAENNLDELDRVLGTMDDQIAQLKKQARQASRYRNLSDAIRQAEAVVLFLRWKSATAKSAEARSFFDEAENVVRERMAAVARATAEATDLAASVPPLRETDMDAAAAVQRLQIARETLENEARQLAAAVHEAERQAVLVEGDRQHETAQREEAQQAEARLTDEDSRLAAEQSGEEAEKAAAEAAFVESRRVADAAEQDASAATSAIAAATAERQALERQSREADNRAQSVTARLENQKRELSALGDDSEAEQAIASAQDEAEQTEARVGELRDAQGQAEEARTRTDAGLQESRSLENEADAALRALDVEINTLTQMLRAGASEAHGSVLEQLTVAPGFETALAAALGDALEASLDDAAPVYWRNVEANGAPSFPHGVEPLATHINAPAALARALAHVGVVADSETGARLAANLAPGQVLVARDGAAWRWDGLTHRAGAPTAAAIRLQQKNRLTALESDRPALADAREAARAARVAAEQAHSDAVQAERTARQAVSDASQAYDRARAQHSRLVQAHAQTMSRRAALTEAVAGLEADLAEVAALREDLAERVAQLPDASQMQQRLEAARNAVQESRRALNEAQQTMQRLEREAGARRSRRAQIESEYTTWTQRVTRATQRLSELNERAAQIAATRAELEDKPATLDARRQALLSELSQAEAARRTTADALAIAEAQVASADRQLRQAESSLSDAREDRARAEAGAAAALEEIERVKERVTEKLRIDVEGLQGLAEIADDDPLPETHKADSKLERLLNERENMGPVNLLAEQEMQELEGKMEAMTSEKEDVIAAIARLREAVETLNKEARERLEESFNKINEHFKVLFTRLFGGGAAELKLAWPEKKDEVTAEEGSALADAQEAEAAAKSKKKDPLEAGLEIYAQPPGKKLQNLSLLSGGEQALTAVALLFAMFLTNPSPICVLDEVDAPLDDANVDRFCSMVEEIARDSGTRFLVITHHRLTMARMDRLFGVTMAERGISQLVSVDLTQTDEILEAAE</sequence>
<feature type="coiled-coil region" evidence="6">
    <location>
        <begin position="80"/>
        <end position="107"/>
    </location>
</feature>
<evidence type="ECO:0000256" key="6">
    <source>
        <dbReference type="HAMAP-Rule" id="MF_01894"/>
    </source>
</evidence>
<comment type="subunit">
    <text evidence="6">Homodimer.</text>
</comment>
<accession>A0A8S8XEA2</accession>
<comment type="similarity">
    <text evidence="6">Belongs to the SMC family.</text>
</comment>
<dbReference type="SUPFAM" id="SSF52540">
    <property type="entry name" value="P-loop containing nucleoside triphosphate hydrolases"/>
    <property type="match status" value="2"/>
</dbReference>
<evidence type="ECO:0000256" key="3">
    <source>
        <dbReference type="ARBA" id="ARBA00022840"/>
    </source>
</evidence>
<feature type="binding site" evidence="6">
    <location>
        <begin position="32"/>
        <end position="39"/>
    </location>
    <ligand>
        <name>ATP</name>
        <dbReference type="ChEBI" id="CHEBI:30616"/>
    </ligand>
</feature>
<dbReference type="GO" id="GO:0030261">
    <property type="term" value="P:chromosome condensation"/>
    <property type="evidence" value="ECO:0007669"/>
    <property type="project" value="InterPro"/>
</dbReference>
<evidence type="ECO:0000256" key="2">
    <source>
        <dbReference type="ARBA" id="ARBA00022741"/>
    </source>
</evidence>
<dbReference type="NCBIfam" id="TIGR02168">
    <property type="entry name" value="SMC_prok_B"/>
    <property type="match status" value="1"/>
</dbReference>
<proteinExistence type="inferred from homology"/>
<dbReference type="GO" id="GO:0016887">
    <property type="term" value="F:ATP hydrolysis activity"/>
    <property type="evidence" value="ECO:0007669"/>
    <property type="project" value="InterPro"/>
</dbReference>
<evidence type="ECO:0000256" key="1">
    <source>
        <dbReference type="ARBA" id="ARBA00022490"/>
    </source>
</evidence>
<dbReference type="CDD" id="cd03278">
    <property type="entry name" value="ABC_SMC_barmotin"/>
    <property type="match status" value="1"/>
</dbReference>
<dbReference type="Gene3D" id="3.40.50.300">
    <property type="entry name" value="P-loop containing nucleotide triphosphate hydrolases"/>
    <property type="match status" value="2"/>
</dbReference>
<keyword evidence="1 6" id="KW-0963">Cytoplasm</keyword>
<feature type="coiled-coil region" evidence="6">
    <location>
        <begin position="853"/>
        <end position="901"/>
    </location>
</feature>
<dbReference type="GO" id="GO:0005524">
    <property type="term" value="F:ATP binding"/>
    <property type="evidence" value="ECO:0007669"/>
    <property type="project" value="UniProtKB-UniRule"/>
</dbReference>
<keyword evidence="4 6" id="KW-0175">Coiled coil</keyword>
<dbReference type="GO" id="GO:0003677">
    <property type="term" value="F:DNA binding"/>
    <property type="evidence" value="ECO:0007669"/>
    <property type="project" value="UniProtKB-UniRule"/>
</dbReference>
<gene>
    <name evidence="6 9" type="primary">smc</name>
    <name evidence="9" type="ORF">TMPK1_18430</name>
</gene>
<dbReference type="SMART" id="SM00968">
    <property type="entry name" value="SMC_hinge"/>
    <property type="match status" value="1"/>
</dbReference>
<evidence type="ECO:0000256" key="5">
    <source>
        <dbReference type="ARBA" id="ARBA00023125"/>
    </source>
</evidence>
<dbReference type="PIRSF" id="PIRSF005719">
    <property type="entry name" value="SMC"/>
    <property type="match status" value="1"/>
</dbReference>
<evidence type="ECO:0000256" key="7">
    <source>
        <dbReference type="SAM" id="MobiDB-lite"/>
    </source>
</evidence>
<dbReference type="GO" id="GO:0005694">
    <property type="term" value="C:chromosome"/>
    <property type="evidence" value="ECO:0007669"/>
    <property type="project" value="InterPro"/>
</dbReference>
<dbReference type="InterPro" id="IPR024704">
    <property type="entry name" value="SMC"/>
</dbReference>
<feature type="coiled-coil region" evidence="6">
    <location>
        <begin position="949"/>
        <end position="1001"/>
    </location>
</feature>
<organism evidence="9 10">
    <name type="scientific">Roseiterribacter gracilis</name>
    <dbReference type="NCBI Taxonomy" id="2812848"/>
    <lineage>
        <taxon>Bacteria</taxon>
        <taxon>Pseudomonadati</taxon>
        <taxon>Pseudomonadota</taxon>
        <taxon>Alphaproteobacteria</taxon>
        <taxon>Rhodospirillales</taxon>
        <taxon>Roseiterribacteraceae</taxon>
        <taxon>Roseiterribacter</taxon>
    </lineage>
</organism>
<dbReference type="GO" id="GO:0005737">
    <property type="term" value="C:cytoplasm"/>
    <property type="evidence" value="ECO:0007669"/>
    <property type="project" value="UniProtKB-SubCell"/>
</dbReference>
<keyword evidence="5 6" id="KW-0238">DNA-binding</keyword>
<keyword evidence="2 6" id="KW-0547">Nucleotide-binding</keyword>
<dbReference type="AlphaFoldDB" id="A0A8S8XEA2"/>
<comment type="subcellular location">
    <subcellularLocation>
        <location evidence="6">Cytoplasm</location>
    </subcellularLocation>
</comment>
<feature type="compositionally biased region" description="Basic and acidic residues" evidence="7">
    <location>
        <begin position="399"/>
        <end position="410"/>
    </location>
</feature>
<dbReference type="InterPro" id="IPR036277">
    <property type="entry name" value="SMC_hinge_sf"/>
</dbReference>
<dbReference type="GO" id="GO:0007059">
    <property type="term" value="P:chromosome segregation"/>
    <property type="evidence" value="ECO:0007669"/>
    <property type="project" value="UniProtKB-UniRule"/>
</dbReference>
<evidence type="ECO:0000259" key="8">
    <source>
        <dbReference type="SMART" id="SM00968"/>
    </source>
</evidence>
<dbReference type="InterPro" id="IPR011890">
    <property type="entry name" value="SMC_prok"/>
</dbReference>
<dbReference type="EMBL" id="BOPV01000001">
    <property type="protein sequence ID" value="GIL39606.1"/>
    <property type="molecule type" value="Genomic_DNA"/>
</dbReference>
<feature type="region of interest" description="Disordered" evidence="7">
    <location>
        <begin position="664"/>
        <end position="691"/>
    </location>
</feature>
<feature type="compositionally biased region" description="Basic and acidic residues" evidence="7">
    <location>
        <begin position="449"/>
        <end position="470"/>
    </location>
</feature>
<dbReference type="Pfam" id="PF02463">
    <property type="entry name" value="SMC_N"/>
    <property type="match status" value="1"/>
</dbReference>
<dbReference type="InterPro" id="IPR010935">
    <property type="entry name" value="SMC_hinge"/>
</dbReference>